<name>A0AAV4QTX5_CAEEX</name>
<dbReference type="EMBL" id="BPLR01006953">
    <property type="protein sequence ID" value="GIY13508.1"/>
    <property type="molecule type" value="Genomic_DNA"/>
</dbReference>
<protein>
    <submittedName>
        <fullName evidence="1">Uncharacterized protein</fullName>
    </submittedName>
</protein>
<keyword evidence="2" id="KW-1185">Reference proteome</keyword>
<organism evidence="1 2">
    <name type="scientific">Caerostris extrusa</name>
    <name type="common">Bark spider</name>
    <name type="synonym">Caerostris bankana</name>
    <dbReference type="NCBI Taxonomy" id="172846"/>
    <lineage>
        <taxon>Eukaryota</taxon>
        <taxon>Metazoa</taxon>
        <taxon>Ecdysozoa</taxon>
        <taxon>Arthropoda</taxon>
        <taxon>Chelicerata</taxon>
        <taxon>Arachnida</taxon>
        <taxon>Araneae</taxon>
        <taxon>Araneomorphae</taxon>
        <taxon>Entelegynae</taxon>
        <taxon>Araneoidea</taxon>
        <taxon>Araneidae</taxon>
        <taxon>Caerostris</taxon>
    </lineage>
</organism>
<dbReference type="Proteomes" id="UP001054945">
    <property type="component" value="Unassembled WGS sequence"/>
</dbReference>
<evidence type="ECO:0000313" key="1">
    <source>
        <dbReference type="EMBL" id="GIY13508.1"/>
    </source>
</evidence>
<gene>
    <name evidence="1" type="ORF">CEXT_803361</name>
</gene>
<dbReference type="AlphaFoldDB" id="A0AAV4QTX5"/>
<proteinExistence type="predicted"/>
<sequence length="90" mass="10066">MGLDQNKFVFLIPSTANGLQISALQILRSPSMKFTTLGCRLHALEEIEKFVMIDCFLPSPKAATFTGDLLHRNESQDSLETVFVFNGSMR</sequence>
<accession>A0AAV4QTX5</accession>
<reference evidence="1 2" key="1">
    <citation type="submission" date="2021-06" db="EMBL/GenBank/DDBJ databases">
        <title>Caerostris extrusa draft genome.</title>
        <authorList>
            <person name="Kono N."/>
            <person name="Arakawa K."/>
        </authorList>
    </citation>
    <scope>NUCLEOTIDE SEQUENCE [LARGE SCALE GENOMIC DNA]</scope>
</reference>
<evidence type="ECO:0000313" key="2">
    <source>
        <dbReference type="Proteomes" id="UP001054945"/>
    </source>
</evidence>
<comment type="caution">
    <text evidence="1">The sequence shown here is derived from an EMBL/GenBank/DDBJ whole genome shotgun (WGS) entry which is preliminary data.</text>
</comment>